<feature type="region of interest" description="Disordered" evidence="1">
    <location>
        <begin position="205"/>
        <end position="226"/>
    </location>
</feature>
<keyword evidence="3" id="KW-1185">Reference proteome</keyword>
<dbReference type="Proteomes" id="UP000830198">
    <property type="component" value="Chromosome"/>
</dbReference>
<protein>
    <submittedName>
        <fullName evidence="2">Uncharacterized protein</fullName>
    </submittedName>
</protein>
<evidence type="ECO:0000313" key="3">
    <source>
        <dbReference type="Proteomes" id="UP000830198"/>
    </source>
</evidence>
<feature type="region of interest" description="Disordered" evidence="1">
    <location>
        <begin position="117"/>
        <end position="147"/>
    </location>
</feature>
<sequence>MKRKNPFTIDIPMPCTQSWDDMTPVDNGRYCGHCTKKVIDFTKLADHEVVRIMLDSSEPVCGRFGESQLNRDLLALEKERANALVPALLVSTALVAGIASNAVASHRPTDDIRQITQRDTTSTPAVPMPDTRNGRDTTISPVEKPGLFSDSARGFNLDRMTGGSTFDINSEEYEEAGVMGFVGPTLPKTKRGRKKIEQQYQMKFAEAVRSGPLRITPPPPAGDEKK</sequence>
<reference evidence="2 3" key="1">
    <citation type="submission" date="2022-04" db="EMBL/GenBank/DDBJ databases">
        <title>The arsenic-methylating capacity of Chitinophaga filiformis YT5 during chitin decomposition.</title>
        <authorList>
            <person name="Chen G."/>
            <person name="Liang Y."/>
        </authorList>
    </citation>
    <scope>NUCLEOTIDE SEQUENCE [LARGE SCALE GENOMIC DNA]</scope>
    <source>
        <strain evidence="2 3">YT5</strain>
    </source>
</reference>
<name>A0ABY4I4B8_CHIFI</name>
<dbReference type="RefSeq" id="WP_247812372.1">
    <property type="nucleotide sequence ID" value="NZ_CP095855.1"/>
</dbReference>
<proteinExistence type="predicted"/>
<evidence type="ECO:0000313" key="2">
    <source>
        <dbReference type="EMBL" id="UPK70124.1"/>
    </source>
</evidence>
<accession>A0ABY4I4B8</accession>
<evidence type="ECO:0000256" key="1">
    <source>
        <dbReference type="SAM" id="MobiDB-lite"/>
    </source>
</evidence>
<feature type="compositionally biased region" description="Pro residues" evidence="1">
    <location>
        <begin position="215"/>
        <end position="226"/>
    </location>
</feature>
<dbReference type="EMBL" id="CP095855">
    <property type="protein sequence ID" value="UPK70124.1"/>
    <property type="molecule type" value="Genomic_DNA"/>
</dbReference>
<organism evidence="2 3">
    <name type="scientific">Chitinophaga filiformis</name>
    <name type="common">Myxococcus filiformis</name>
    <name type="synonym">Flexibacter filiformis</name>
    <dbReference type="NCBI Taxonomy" id="104663"/>
    <lineage>
        <taxon>Bacteria</taxon>
        <taxon>Pseudomonadati</taxon>
        <taxon>Bacteroidota</taxon>
        <taxon>Chitinophagia</taxon>
        <taxon>Chitinophagales</taxon>
        <taxon>Chitinophagaceae</taxon>
        <taxon>Chitinophaga</taxon>
    </lineage>
</organism>
<gene>
    <name evidence="2" type="ORF">MYF79_02305</name>
</gene>